<gene>
    <name evidence="1" type="ORF">FE240_04500</name>
</gene>
<protein>
    <submittedName>
        <fullName evidence="1">DUF2390 domain-containing protein</fullName>
    </submittedName>
</protein>
<proteinExistence type="predicted"/>
<sequence length="149" mass="16806">MKSSRPWSRPLPPSNWPTPAPFWAWAAERYERDPQRWLALQAQGGNVNLALLLAWCDEVGRRAPPLHTLETAIAPLEALLQEFRALRRRLKPQLAASDYHALLQHELHLEREQQARLLAAAALSESGDVAPGQALAHYQLRHAQNNPGH</sequence>
<dbReference type="AlphaFoldDB" id="A0A5J6WSB3"/>
<organism evidence="1 2">
    <name type="scientific">Aeromonas simiae</name>
    <dbReference type="NCBI Taxonomy" id="218936"/>
    <lineage>
        <taxon>Bacteria</taxon>
        <taxon>Pseudomonadati</taxon>
        <taxon>Pseudomonadota</taxon>
        <taxon>Gammaproteobacteria</taxon>
        <taxon>Aeromonadales</taxon>
        <taxon>Aeromonadaceae</taxon>
        <taxon>Aeromonas</taxon>
    </lineage>
</organism>
<name>A0A5J6WSB3_9GAMM</name>
<accession>A0A5J6WSB3</accession>
<reference evidence="1 2" key="1">
    <citation type="submission" date="2019-05" db="EMBL/GenBank/DDBJ databases">
        <title>OXA-830, a novel chromosomally encoded expanded-spectrum class D beta-lactamase in Aeromonas simiae.</title>
        <authorList>
            <person name="Zhou W."/>
            <person name="Chen Q."/>
        </authorList>
    </citation>
    <scope>NUCLEOTIDE SEQUENCE [LARGE SCALE GENOMIC DNA]</scope>
    <source>
        <strain evidence="1 2">A6</strain>
    </source>
</reference>
<dbReference type="Pfam" id="PF09523">
    <property type="entry name" value="DUF2390"/>
    <property type="match status" value="1"/>
</dbReference>
<evidence type="ECO:0000313" key="1">
    <source>
        <dbReference type="EMBL" id="QFI54019.1"/>
    </source>
</evidence>
<dbReference type="InterPro" id="IPR012659">
    <property type="entry name" value="CHP02444"/>
</dbReference>
<keyword evidence="2" id="KW-1185">Reference proteome</keyword>
<dbReference type="KEGG" id="asim:FE240_04500"/>
<dbReference type="EMBL" id="CP040449">
    <property type="protein sequence ID" value="QFI54019.1"/>
    <property type="molecule type" value="Genomic_DNA"/>
</dbReference>
<dbReference type="Proteomes" id="UP000594034">
    <property type="component" value="Chromosome"/>
</dbReference>
<evidence type="ECO:0000313" key="2">
    <source>
        <dbReference type="Proteomes" id="UP000594034"/>
    </source>
</evidence>